<keyword evidence="3" id="KW-0804">Transcription</keyword>
<evidence type="ECO:0000313" key="5">
    <source>
        <dbReference type="EMBL" id="MBU5489835.1"/>
    </source>
</evidence>
<keyword evidence="1" id="KW-0805">Transcription regulation</keyword>
<keyword evidence="2" id="KW-0238">DNA-binding</keyword>
<dbReference type="PROSITE" id="PS50949">
    <property type="entry name" value="HTH_GNTR"/>
    <property type="match status" value="1"/>
</dbReference>
<sequence>MIHLDFHDPRPMYEQVVEQFEMLIARGALAADEKIPSVRQLSVQLSLNPNTVQKAYSELLSRGEIYSVRGKGNFVSGDQTGIRNKKLEQIRGEMLALLRQAKEFGASTEQLHALLTSLMEVEQL</sequence>
<dbReference type="Proteomes" id="UP000783588">
    <property type="component" value="Unassembled WGS sequence"/>
</dbReference>
<proteinExistence type="predicted"/>
<evidence type="ECO:0000256" key="2">
    <source>
        <dbReference type="ARBA" id="ARBA00023125"/>
    </source>
</evidence>
<evidence type="ECO:0000259" key="4">
    <source>
        <dbReference type="PROSITE" id="PS50949"/>
    </source>
</evidence>
<dbReference type="PANTHER" id="PTHR38445:SF9">
    <property type="entry name" value="HTH-TYPE TRANSCRIPTIONAL REPRESSOR YTRA"/>
    <property type="match status" value="1"/>
</dbReference>
<dbReference type="SMART" id="SM00345">
    <property type="entry name" value="HTH_GNTR"/>
    <property type="match status" value="1"/>
</dbReference>
<feature type="domain" description="HTH gntR-type" evidence="4">
    <location>
        <begin position="10"/>
        <end position="78"/>
    </location>
</feature>
<organism evidence="5 6">
    <name type="scientific">Butyricicoccus intestinisimiae</name>
    <dbReference type="NCBI Taxonomy" id="2841509"/>
    <lineage>
        <taxon>Bacteria</taxon>
        <taxon>Bacillati</taxon>
        <taxon>Bacillota</taxon>
        <taxon>Clostridia</taxon>
        <taxon>Eubacteriales</taxon>
        <taxon>Butyricicoccaceae</taxon>
        <taxon>Butyricicoccus</taxon>
    </lineage>
</organism>
<keyword evidence="6" id="KW-1185">Reference proteome</keyword>
<evidence type="ECO:0000313" key="6">
    <source>
        <dbReference type="Proteomes" id="UP000783588"/>
    </source>
</evidence>
<dbReference type="InterPro" id="IPR000524">
    <property type="entry name" value="Tscrpt_reg_HTH_GntR"/>
</dbReference>
<reference evidence="5 6" key="1">
    <citation type="submission" date="2021-06" db="EMBL/GenBank/DDBJ databases">
        <authorList>
            <person name="Sun Q."/>
            <person name="Li D."/>
        </authorList>
    </citation>
    <scope>NUCLEOTIDE SEQUENCE [LARGE SCALE GENOMIC DNA]</scope>
    <source>
        <strain evidence="5 6">MSJd-7</strain>
    </source>
</reference>
<evidence type="ECO:0000256" key="3">
    <source>
        <dbReference type="ARBA" id="ARBA00023163"/>
    </source>
</evidence>
<dbReference type="RefSeq" id="WP_216469488.1">
    <property type="nucleotide sequence ID" value="NZ_JAHLQI010000002.1"/>
</dbReference>
<dbReference type="PANTHER" id="PTHR38445">
    <property type="entry name" value="HTH-TYPE TRANSCRIPTIONAL REPRESSOR YTRA"/>
    <property type="match status" value="1"/>
</dbReference>
<gene>
    <name evidence="5" type="ORF">KQI75_04225</name>
</gene>
<dbReference type="CDD" id="cd07377">
    <property type="entry name" value="WHTH_GntR"/>
    <property type="match status" value="1"/>
</dbReference>
<name>A0ABS6ESN1_9FIRM</name>
<comment type="caution">
    <text evidence="5">The sequence shown here is derived from an EMBL/GenBank/DDBJ whole genome shotgun (WGS) entry which is preliminary data.</text>
</comment>
<evidence type="ECO:0000256" key="1">
    <source>
        <dbReference type="ARBA" id="ARBA00023015"/>
    </source>
</evidence>
<accession>A0ABS6ESN1</accession>
<dbReference type="Pfam" id="PF00392">
    <property type="entry name" value="GntR"/>
    <property type="match status" value="1"/>
</dbReference>
<dbReference type="EMBL" id="JAHLQI010000002">
    <property type="protein sequence ID" value="MBU5489835.1"/>
    <property type="molecule type" value="Genomic_DNA"/>
</dbReference>
<protein>
    <submittedName>
        <fullName evidence="5">GntR family transcriptional regulator</fullName>
    </submittedName>
</protein>